<keyword evidence="3" id="KW-1185">Reference proteome</keyword>
<reference evidence="2" key="2">
    <citation type="journal article" date="2007" name="Science">
        <title>Draft genome sequence of the sexually transmitted pathogen Trichomonas vaginalis.</title>
        <authorList>
            <person name="Carlton J.M."/>
            <person name="Hirt R.P."/>
            <person name="Silva J.C."/>
            <person name="Delcher A.L."/>
            <person name="Schatz M."/>
            <person name="Zhao Q."/>
            <person name="Wortman J.R."/>
            <person name="Bidwell S.L."/>
            <person name="Alsmark U.C.M."/>
            <person name="Besteiro S."/>
            <person name="Sicheritz-Ponten T."/>
            <person name="Noel C.J."/>
            <person name="Dacks J.B."/>
            <person name="Foster P.G."/>
            <person name="Simillion C."/>
            <person name="Van de Peer Y."/>
            <person name="Miranda-Saavedra D."/>
            <person name="Barton G.J."/>
            <person name="Westrop G.D."/>
            <person name="Mueller S."/>
            <person name="Dessi D."/>
            <person name="Fiori P.L."/>
            <person name="Ren Q."/>
            <person name="Paulsen I."/>
            <person name="Zhang H."/>
            <person name="Bastida-Corcuera F.D."/>
            <person name="Simoes-Barbosa A."/>
            <person name="Brown M.T."/>
            <person name="Hayes R.D."/>
            <person name="Mukherjee M."/>
            <person name="Okumura C.Y."/>
            <person name="Schneider R."/>
            <person name="Smith A.J."/>
            <person name="Vanacova S."/>
            <person name="Villalvazo M."/>
            <person name="Haas B.J."/>
            <person name="Pertea M."/>
            <person name="Feldblyum T.V."/>
            <person name="Utterback T.R."/>
            <person name="Shu C.L."/>
            <person name="Osoegawa K."/>
            <person name="de Jong P.J."/>
            <person name="Hrdy I."/>
            <person name="Horvathova L."/>
            <person name="Zubacova Z."/>
            <person name="Dolezal P."/>
            <person name="Malik S.B."/>
            <person name="Logsdon J.M. Jr."/>
            <person name="Henze K."/>
            <person name="Gupta A."/>
            <person name="Wang C.C."/>
            <person name="Dunne R.L."/>
            <person name="Upcroft J.A."/>
            <person name="Upcroft P."/>
            <person name="White O."/>
            <person name="Salzberg S.L."/>
            <person name="Tang P."/>
            <person name="Chiu C.-H."/>
            <person name="Lee Y.-S."/>
            <person name="Embley T.M."/>
            <person name="Coombs G.H."/>
            <person name="Mottram J.C."/>
            <person name="Tachezy J."/>
            <person name="Fraser-Liggett C.M."/>
            <person name="Johnson P.J."/>
        </authorList>
    </citation>
    <scope>NUCLEOTIDE SEQUENCE [LARGE SCALE GENOMIC DNA]</scope>
    <source>
        <strain evidence="2">G3</strain>
    </source>
</reference>
<dbReference type="KEGG" id="tva:4772060"/>
<dbReference type="EMBL" id="DS113276">
    <property type="protein sequence ID" value="EAY14072.1"/>
    <property type="molecule type" value="Genomic_DNA"/>
</dbReference>
<dbReference type="Proteomes" id="UP000001542">
    <property type="component" value="Unassembled WGS sequence"/>
</dbReference>
<evidence type="ECO:0000313" key="3">
    <source>
        <dbReference type="Proteomes" id="UP000001542"/>
    </source>
</evidence>
<evidence type="ECO:0008006" key="4">
    <source>
        <dbReference type="Google" id="ProtNLM"/>
    </source>
</evidence>
<reference evidence="2" key="1">
    <citation type="submission" date="2006-10" db="EMBL/GenBank/DDBJ databases">
        <authorList>
            <person name="Amadeo P."/>
            <person name="Zhao Q."/>
            <person name="Wortman J."/>
            <person name="Fraser-Liggett C."/>
            <person name="Carlton J."/>
        </authorList>
    </citation>
    <scope>NUCLEOTIDE SEQUENCE</scope>
    <source>
        <strain evidence="2">G3</strain>
    </source>
</reference>
<dbReference type="RefSeq" id="XP_001326295.1">
    <property type="nucleotide sequence ID" value="XM_001326260.1"/>
</dbReference>
<dbReference type="VEuPathDB" id="TrichDB:TVAGG3_0535850"/>
<gene>
    <name evidence="2" type="ORF">TVAG_478970</name>
</gene>
<sequence>MQLPYVITLIINFFKAIVTYILSQSKNCKGNEDELVNHEVKQKYSYPTKFPNWAEPVTELFIGRTINSIKFNRNIKLFRFRRSQYPDNIGTRQHPNGPFMLKGRNLFMFKNILYLNKFVKLNDDEIKLLGKYAIKDVIDTLNVGNYTVWCNVLNCRGFLVGGVIYRYAKLVGAEEEVIEEIKTFAKCFRMYDDFVINPYDNYLVFNYSDGTQRKILNDPDMPPLEIVYDDPVFE</sequence>
<evidence type="ECO:0000256" key="1">
    <source>
        <dbReference type="SAM" id="SignalP"/>
    </source>
</evidence>
<feature type="chain" id="PRO_5002643054" description="Initiator binding domain-containing protein" evidence="1">
    <location>
        <begin position="24"/>
        <end position="234"/>
    </location>
</feature>
<feature type="signal peptide" evidence="1">
    <location>
        <begin position="1"/>
        <end position="23"/>
    </location>
</feature>
<keyword evidence="1" id="KW-0732">Signal</keyword>
<organism evidence="2 3">
    <name type="scientific">Trichomonas vaginalis (strain ATCC PRA-98 / G3)</name>
    <dbReference type="NCBI Taxonomy" id="412133"/>
    <lineage>
        <taxon>Eukaryota</taxon>
        <taxon>Metamonada</taxon>
        <taxon>Parabasalia</taxon>
        <taxon>Trichomonadida</taxon>
        <taxon>Trichomonadidae</taxon>
        <taxon>Trichomonas</taxon>
    </lineage>
</organism>
<protein>
    <recommendedName>
        <fullName evidence="4">Initiator binding domain-containing protein</fullName>
    </recommendedName>
</protein>
<dbReference type="VEuPathDB" id="TrichDB:TVAG_478970"/>
<dbReference type="AlphaFoldDB" id="A2E013"/>
<accession>A2E013</accession>
<proteinExistence type="predicted"/>
<evidence type="ECO:0000313" key="2">
    <source>
        <dbReference type="EMBL" id="EAY14072.1"/>
    </source>
</evidence>
<dbReference type="InParanoid" id="A2E013"/>
<name>A2E013_TRIV3</name>